<dbReference type="Proteomes" id="UP000822688">
    <property type="component" value="Chromosome 7"/>
</dbReference>
<keyword evidence="2" id="KW-1185">Reference proteome</keyword>
<sequence length="106" mass="12304">MYNNLASELCCILMRLVESITMYMFTGYKSEVLLWWRWFSACGSSSNLRSSVIMSLLTRWLPDHPWVNHERMSFTDLGVNVICFMEDLTCSDKCVGVATQFSAWKL</sequence>
<accession>A0A8T0H2Q3</accession>
<evidence type="ECO:0000313" key="1">
    <source>
        <dbReference type="EMBL" id="KAG0566371.1"/>
    </source>
</evidence>
<reference evidence="1" key="1">
    <citation type="submission" date="2020-06" db="EMBL/GenBank/DDBJ databases">
        <title>WGS assembly of Ceratodon purpureus strain R40.</title>
        <authorList>
            <person name="Carey S.B."/>
            <person name="Jenkins J."/>
            <person name="Shu S."/>
            <person name="Lovell J.T."/>
            <person name="Sreedasyam A."/>
            <person name="Maumus F."/>
            <person name="Tiley G.P."/>
            <person name="Fernandez-Pozo N."/>
            <person name="Barry K."/>
            <person name="Chen C."/>
            <person name="Wang M."/>
            <person name="Lipzen A."/>
            <person name="Daum C."/>
            <person name="Saski C.A."/>
            <person name="Payton A.C."/>
            <person name="Mcbreen J.C."/>
            <person name="Conrad R.E."/>
            <person name="Kollar L.M."/>
            <person name="Olsson S."/>
            <person name="Huttunen S."/>
            <person name="Landis J.B."/>
            <person name="Wickett N.J."/>
            <person name="Johnson M.G."/>
            <person name="Rensing S.A."/>
            <person name="Grimwood J."/>
            <person name="Schmutz J."/>
            <person name="Mcdaniel S.F."/>
        </authorList>
    </citation>
    <scope>NUCLEOTIDE SEQUENCE</scope>
    <source>
        <strain evidence="1">R40</strain>
    </source>
</reference>
<proteinExistence type="predicted"/>
<dbReference type="EMBL" id="CM026428">
    <property type="protein sequence ID" value="KAG0566371.1"/>
    <property type="molecule type" value="Genomic_DNA"/>
</dbReference>
<gene>
    <name evidence="1" type="ORF">KC19_7G058800</name>
</gene>
<organism evidence="1 2">
    <name type="scientific">Ceratodon purpureus</name>
    <name type="common">Fire moss</name>
    <name type="synonym">Dicranum purpureum</name>
    <dbReference type="NCBI Taxonomy" id="3225"/>
    <lineage>
        <taxon>Eukaryota</taxon>
        <taxon>Viridiplantae</taxon>
        <taxon>Streptophyta</taxon>
        <taxon>Embryophyta</taxon>
        <taxon>Bryophyta</taxon>
        <taxon>Bryophytina</taxon>
        <taxon>Bryopsida</taxon>
        <taxon>Dicranidae</taxon>
        <taxon>Pseudoditrichales</taxon>
        <taxon>Ditrichaceae</taxon>
        <taxon>Ceratodon</taxon>
    </lineage>
</organism>
<comment type="caution">
    <text evidence="1">The sequence shown here is derived from an EMBL/GenBank/DDBJ whole genome shotgun (WGS) entry which is preliminary data.</text>
</comment>
<name>A0A8T0H2Q3_CERPU</name>
<evidence type="ECO:0000313" key="2">
    <source>
        <dbReference type="Proteomes" id="UP000822688"/>
    </source>
</evidence>
<protein>
    <submittedName>
        <fullName evidence="1">Uncharacterized protein</fullName>
    </submittedName>
</protein>
<dbReference type="AlphaFoldDB" id="A0A8T0H2Q3"/>